<evidence type="ECO:0000259" key="2">
    <source>
        <dbReference type="Pfam" id="PF01408"/>
    </source>
</evidence>
<accession>A0ABU0JMC7</accession>
<evidence type="ECO:0000259" key="3">
    <source>
        <dbReference type="Pfam" id="PF22725"/>
    </source>
</evidence>
<dbReference type="Gene3D" id="3.40.50.720">
    <property type="entry name" value="NAD(P)-binding Rossmann-like Domain"/>
    <property type="match status" value="1"/>
</dbReference>
<dbReference type="InterPro" id="IPR036291">
    <property type="entry name" value="NAD(P)-bd_dom_sf"/>
</dbReference>
<dbReference type="PANTHER" id="PTHR43818">
    <property type="entry name" value="BCDNA.GH03377"/>
    <property type="match status" value="1"/>
</dbReference>
<evidence type="ECO:0000313" key="4">
    <source>
        <dbReference type="EMBL" id="MDQ0475429.1"/>
    </source>
</evidence>
<sequence length="376" mass="40272">MSDMREIGVGIIGTGFMGKAHAFAYRAVSGIFPGLPRPVLQAVADIDGAAAERAAGQLGFRNWRTDWRSLVEDPAIGIVSITTPNVMHREMALAAIAAGKHVHCEKPIAPDAGAARDMMMAAEAAGIVTQVGYNYIKNPMLKLARDMVAAGELGDITGFRGIHAEDYMADPETPYSWRCDPSGGGGAIADIGSHIVGMARFLLGPIAEVHADLETVVKSRPVAPGAAERRAVEVDDIARLTVRFARGCGGTIEANWAAIGRKMQLGFELAGTKGSLAYTQERLNELAFYRAGGDIRHGGFVRIESGPAHHPYGLFCVAPGHQLGFNDLKTIEVAEFLEAIAGGERRGPDFREAWEIQKVIDAAIASSRTRSWLRID</sequence>
<dbReference type="Proteomes" id="UP001242480">
    <property type="component" value="Unassembled WGS sequence"/>
</dbReference>
<evidence type="ECO:0000256" key="1">
    <source>
        <dbReference type="ARBA" id="ARBA00023002"/>
    </source>
</evidence>
<dbReference type="RefSeq" id="WP_307286667.1">
    <property type="nucleotide sequence ID" value="NZ_JAUSVX010000037.1"/>
</dbReference>
<dbReference type="Pfam" id="PF22725">
    <property type="entry name" value="GFO_IDH_MocA_C3"/>
    <property type="match status" value="1"/>
</dbReference>
<dbReference type="InterPro" id="IPR000683">
    <property type="entry name" value="Gfo/Idh/MocA-like_OxRdtase_N"/>
</dbReference>
<dbReference type="PANTHER" id="PTHR43818:SF11">
    <property type="entry name" value="BCDNA.GH03377"/>
    <property type="match status" value="1"/>
</dbReference>
<organism evidence="4 5">
    <name type="scientific">Labrys wisconsinensis</name>
    <dbReference type="NCBI Taxonomy" id="425677"/>
    <lineage>
        <taxon>Bacteria</taxon>
        <taxon>Pseudomonadati</taxon>
        <taxon>Pseudomonadota</taxon>
        <taxon>Alphaproteobacteria</taxon>
        <taxon>Hyphomicrobiales</taxon>
        <taxon>Xanthobacteraceae</taxon>
        <taxon>Labrys</taxon>
    </lineage>
</organism>
<dbReference type="Gene3D" id="3.30.360.10">
    <property type="entry name" value="Dihydrodipicolinate Reductase, domain 2"/>
    <property type="match status" value="1"/>
</dbReference>
<dbReference type="InterPro" id="IPR055170">
    <property type="entry name" value="GFO_IDH_MocA-like_dom"/>
</dbReference>
<protein>
    <submittedName>
        <fullName evidence="4">Dehydrogenase</fullName>
    </submittedName>
</protein>
<dbReference type="SUPFAM" id="SSF51735">
    <property type="entry name" value="NAD(P)-binding Rossmann-fold domains"/>
    <property type="match status" value="1"/>
</dbReference>
<feature type="domain" description="GFO/IDH/MocA-like oxidoreductase" evidence="3">
    <location>
        <begin position="143"/>
        <end position="276"/>
    </location>
</feature>
<dbReference type="EMBL" id="JAUSVX010000037">
    <property type="protein sequence ID" value="MDQ0475429.1"/>
    <property type="molecule type" value="Genomic_DNA"/>
</dbReference>
<keyword evidence="5" id="KW-1185">Reference proteome</keyword>
<dbReference type="Pfam" id="PF01408">
    <property type="entry name" value="GFO_IDH_MocA"/>
    <property type="match status" value="1"/>
</dbReference>
<proteinExistence type="predicted"/>
<dbReference type="SUPFAM" id="SSF55347">
    <property type="entry name" value="Glyceraldehyde-3-phosphate dehydrogenase-like, C-terminal domain"/>
    <property type="match status" value="1"/>
</dbReference>
<reference evidence="4 5" key="1">
    <citation type="submission" date="2023-07" db="EMBL/GenBank/DDBJ databases">
        <title>Genomic Encyclopedia of Type Strains, Phase IV (KMG-IV): sequencing the most valuable type-strain genomes for metagenomic binning, comparative biology and taxonomic classification.</title>
        <authorList>
            <person name="Goeker M."/>
        </authorList>
    </citation>
    <scope>NUCLEOTIDE SEQUENCE [LARGE SCALE GENOMIC DNA]</scope>
    <source>
        <strain evidence="4 5">DSM 19619</strain>
    </source>
</reference>
<feature type="domain" description="Gfo/Idh/MocA-like oxidoreductase N-terminal" evidence="2">
    <location>
        <begin position="7"/>
        <end position="133"/>
    </location>
</feature>
<keyword evidence="1" id="KW-0560">Oxidoreductase</keyword>
<name>A0ABU0JMC7_9HYPH</name>
<evidence type="ECO:0000313" key="5">
    <source>
        <dbReference type="Proteomes" id="UP001242480"/>
    </source>
</evidence>
<dbReference type="InterPro" id="IPR050463">
    <property type="entry name" value="Gfo/Idh/MocA_oxidrdct_glycsds"/>
</dbReference>
<comment type="caution">
    <text evidence="4">The sequence shown here is derived from an EMBL/GenBank/DDBJ whole genome shotgun (WGS) entry which is preliminary data.</text>
</comment>
<gene>
    <name evidence="4" type="ORF">QO011_008473</name>
</gene>